<gene>
    <name evidence="1" type="ORF">SDJN03_00133</name>
</gene>
<evidence type="ECO:0000313" key="2">
    <source>
        <dbReference type="Proteomes" id="UP000685013"/>
    </source>
</evidence>
<evidence type="ECO:0000313" key="1">
    <source>
        <dbReference type="EMBL" id="KAG6606791.1"/>
    </source>
</evidence>
<protein>
    <submittedName>
        <fullName evidence="1">Uncharacterized protein</fullName>
    </submittedName>
</protein>
<accession>A0AAV6P6L2</accession>
<dbReference type="AlphaFoldDB" id="A0AAV6P6L2"/>
<keyword evidence="2" id="KW-1185">Reference proteome</keyword>
<comment type="caution">
    <text evidence="1">The sequence shown here is derived from an EMBL/GenBank/DDBJ whole genome shotgun (WGS) entry which is preliminary data.</text>
</comment>
<reference evidence="1 2" key="1">
    <citation type="journal article" date="2021" name="Hortic Res">
        <title>The domestication of Cucurbita argyrosperma as revealed by the genome of its wild relative.</title>
        <authorList>
            <person name="Barrera-Redondo J."/>
            <person name="Sanchez-de la Vega G."/>
            <person name="Aguirre-Liguori J.A."/>
            <person name="Castellanos-Morales G."/>
            <person name="Gutierrez-Guerrero Y.T."/>
            <person name="Aguirre-Dugua X."/>
            <person name="Aguirre-Planter E."/>
            <person name="Tenaillon M.I."/>
            <person name="Lira-Saade R."/>
            <person name="Eguiarte L.E."/>
        </authorList>
    </citation>
    <scope>NUCLEOTIDE SEQUENCE [LARGE SCALE GENOMIC DNA]</scope>
    <source>
        <strain evidence="1">JBR-2021</strain>
    </source>
</reference>
<dbReference type="EMBL" id="JAGKQH010000001">
    <property type="protein sequence ID" value="KAG6606791.1"/>
    <property type="molecule type" value="Genomic_DNA"/>
</dbReference>
<name>A0AAV6P6L2_9ROSI</name>
<organism evidence="1 2">
    <name type="scientific">Cucurbita argyrosperma subsp. sororia</name>
    <dbReference type="NCBI Taxonomy" id="37648"/>
    <lineage>
        <taxon>Eukaryota</taxon>
        <taxon>Viridiplantae</taxon>
        <taxon>Streptophyta</taxon>
        <taxon>Embryophyta</taxon>
        <taxon>Tracheophyta</taxon>
        <taxon>Spermatophyta</taxon>
        <taxon>Magnoliopsida</taxon>
        <taxon>eudicotyledons</taxon>
        <taxon>Gunneridae</taxon>
        <taxon>Pentapetalae</taxon>
        <taxon>rosids</taxon>
        <taxon>fabids</taxon>
        <taxon>Cucurbitales</taxon>
        <taxon>Cucurbitaceae</taxon>
        <taxon>Cucurbiteae</taxon>
        <taxon>Cucurbita</taxon>
    </lineage>
</organism>
<feature type="non-terminal residue" evidence="1">
    <location>
        <position position="1"/>
    </location>
</feature>
<sequence length="157" mass="17648">MGLGEWKLYGRKEEKVGIQLLAKGLTQTYGLNYEEEVLNGAAFIYHILYYMERVMSMDHGEGSMLVVCFPVRLIVTRVYGLWGRLILSALLVQQAVGLIIVAGLGKSFSWHASREVGDDPSSLDPYHHSIRQNARRERKTSPQVINVAEEHAETVAC</sequence>
<proteinExistence type="predicted"/>
<dbReference type="Proteomes" id="UP000685013">
    <property type="component" value="Chromosome 1"/>
</dbReference>